<feature type="compositionally biased region" description="Basic and acidic residues" evidence="1">
    <location>
        <begin position="11"/>
        <end position="22"/>
    </location>
</feature>
<dbReference type="AlphaFoldDB" id="E4Y0G7"/>
<gene>
    <name evidence="2" type="ORF">GSOID_T00012287001</name>
    <name evidence="3" type="ORF">GSOID_T00026524001</name>
</gene>
<dbReference type="InParanoid" id="E4Y0G7"/>
<dbReference type="Proteomes" id="UP000011014">
    <property type="component" value="Unassembled WGS sequence"/>
</dbReference>
<feature type="compositionally biased region" description="Polar residues" evidence="1">
    <location>
        <begin position="25"/>
        <end position="43"/>
    </location>
</feature>
<feature type="region of interest" description="Disordered" evidence="1">
    <location>
        <begin position="137"/>
        <end position="163"/>
    </location>
</feature>
<feature type="compositionally biased region" description="Basic and acidic residues" evidence="1">
    <location>
        <begin position="144"/>
        <end position="155"/>
    </location>
</feature>
<name>E4Y0G7_OIKDI</name>
<evidence type="ECO:0000313" key="4">
    <source>
        <dbReference type="Proteomes" id="UP000001307"/>
    </source>
</evidence>
<accession>E4Y0G7</accession>
<dbReference type="EMBL" id="FN657517">
    <property type="protein sequence ID" value="CBY42798.1"/>
    <property type="molecule type" value="Genomic_DNA"/>
</dbReference>
<feature type="region of interest" description="Disordered" evidence="1">
    <location>
        <begin position="1"/>
        <end position="112"/>
    </location>
</feature>
<keyword evidence="4" id="KW-1185">Reference proteome</keyword>
<evidence type="ECO:0000313" key="2">
    <source>
        <dbReference type="EMBL" id="CBY15375.1"/>
    </source>
</evidence>
<protein>
    <submittedName>
        <fullName evidence="2">Uncharacterized protein</fullName>
    </submittedName>
</protein>
<dbReference type="EMBL" id="FN653496">
    <property type="protein sequence ID" value="CBY15375.1"/>
    <property type="molecule type" value="Genomic_DNA"/>
</dbReference>
<evidence type="ECO:0000256" key="1">
    <source>
        <dbReference type="SAM" id="MobiDB-lite"/>
    </source>
</evidence>
<evidence type="ECO:0000313" key="3">
    <source>
        <dbReference type="EMBL" id="CBY42798.1"/>
    </source>
</evidence>
<reference evidence="2" key="1">
    <citation type="journal article" date="2010" name="Science">
        <title>Plasticity of animal genome architecture unmasked by rapid evolution of a pelagic tunicate.</title>
        <authorList>
            <person name="Denoeud F."/>
            <person name="Henriet S."/>
            <person name="Mungpakdee S."/>
            <person name="Aury J.M."/>
            <person name="Da Silva C."/>
            <person name="Brinkmann H."/>
            <person name="Mikhaleva J."/>
            <person name="Olsen L.C."/>
            <person name="Jubin C."/>
            <person name="Canestro C."/>
            <person name="Bouquet J.M."/>
            <person name="Danks G."/>
            <person name="Poulain J."/>
            <person name="Campsteijn C."/>
            <person name="Adamski M."/>
            <person name="Cross I."/>
            <person name="Yadetie F."/>
            <person name="Muffato M."/>
            <person name="Louis A."/>
            <person name="Butcher S."/>
            <person name="Tsagkogeorga G."/>
            <person name="Konrad A."/>
            <person name="Singh S."/>
            <person name="Jensen M.F."/>
            <person name="Cong E.H."/>
            <person name="Eikeseth-Otteraa H."/>
            <person name="Noel B."/>
            <person name="Anthouard V."/>
            <person name="Porcel B.M."/>
            <person name="Kachouri-Lafond R."/>
            <person name="Nishino A."/>
            <person name="Ugolini M."/>
            <person name="Chourrout P."/>
            <person name="Nishida H."/>
            <person name="Aasland R."/>
            <person name="Huzurbazar S."/>
            <person name="Westhof E."/>
            <person name="Delsuc F."/>
            <person name="Lehrach H."/>
            <person name="Reinhardt R."/>
            <person name="Weissenbach J."/>
            <person name="Roy S.W."/>
            <person name="Artiguenave F."/>
            <person name="Postlethwait J.H."/>
            <person name="Manak J.R."/>
            <person name="Thompson E.M."/>
            <person name="Jaillon O."/>
            <person name="Du Pasquier L."/>
            <person name="Boudinot P."/>
            <person name="Liberles D.A."/>
            <person name="Volff J.N."/>
            <person name="Philippe H."/>
            <person name="Lenhard B."/>
            <person name="Roest Crollius H."/>
            <person name="Wincker P."/>
            <person name="Chourrout D."/>
        </authorList>
    </citation>
    <scope>NUCLEOTIDE SEQUENCE [LARGE SCALE GENOMIC DNA]</scope>
</reference>
<organism evidence="2">
    <name type="scientific">Oikopleura dioica</name>
    <name type="common">Tunicate</name>
    <dbReference type="NCBI Taxonomy" id="34765"/>
    <lineage>
        <taxon>Eukaryota</taxon>
        <taxon>Metazoa</taxon>
        <taxon>Chordata</taxon>
        <taxon>Tunicata</taxon>
        <taxon>Appendicularia</taxon>
        <taxon>Copelata</taxon>
        <taxon>Oikopleuridae</taxon>
        <taxon>Oikopleura</taxon>
    </lineage>
</organism>
<sequence length="339" mass="39068">MSNQIFFPETFNKEEELSKLEGEMPNQQENAPNGNDSPASSSALIMDIDDDLILDEPSPTADPYPPVFDDPHTDDEIPSEADFQPGHSEPRQQPNQEQDQEPKREPDPDFDMMDVAIYNPECNSEQCANCNRIQTQPRARNRKRNNERQIARESGWRPVGRPLAHESFNEKRNLWNRQEKLPAHKRLPAFNHRLAIRTKFGPLSHNQRKELEAGIKKSDFVLIRIILKTMYNRKQQLTGTLVKKLSHQVLHASYKGKLPLRISNPLPLEIFPRFCRTSIAAISLCDPVRLLEYLNYPSFGYKLNAELSGETLWRRVPPAMRVKCYRKAFEGGAALVKRM</sequence>
<proteinExistence type="predicted"/>
<dbReference type="OrthoDB" id="10584975at2759"/>
<dbReference type="Proteomes" id="UP000001307">
    <property type="component" value="Unassembled WGS sequence"/>
</dbReference>